<dbReference type="GO" id="GO:0005524">
    <property type="term" value="F:ATP binding"/>
    <property type="evidence" value="ECO:0007669"/>
    <property type="project" value="UniProtKB-KW"/>
</dbReference>
<dbReference type="GO" id="GO:0004674">
    <property type="term" value="F:protein serine/threonine kinase activity"/>
    <property type="evidence" value="ECO:0007669"/>
    <property type="project" value="UniProtKB-KW"/>
</dbReference>
<comment type="similarity">
    <text evidence="1">Belongs to the protein kinase superfamily. TKL Ser/Thr protein kinase family. RAF subfamily.</text>
</comment>
<dbReference type="InterPro" id="IPR001245">
    <property type="entry name" value="Ser-Thr/Tyr_kinase_cat_dom"/>
</dbReference>
<organism evidence="10 11">
    <name type="scientific">Populus trichocarpa</name>
    <name type="common">Western balsam poplar</name>
    <name type="synonym">Populus balsamifera subsp. trichocarpa</name>
    <dbReference type="NCBI Taxonomy" id="3694"/>
    <lineage>
        <taxon>Eukaryota</taxon>
        <taxon>Viridiplantae</taxon>
        <taxon>Streptophyta</taxon>
        <taxon>Embryophyta</taxon>
        <taxon>Tracheophyta</taxon>
        <taxon>Spermatophyta</taxon>
        <taxon>Magnoliopsida</taxon>
        <taxon>eudicotyledons</taxon>
        <taxon>Gunneridae</taxon>
        <taxon>Pentapetalae</taxon>
        <taxon>rosids</taxon>
        <taxon>fabids</taxon>
        <taxon>Malpighiales</taxon>
        <taxon>Salicaceae</taxon>
        <taxon>Saliceae</taxon>
        <taxon>Populus</taxon>
    </lineage>
</organism>
<dbReference type="Gene3D" id="1.10.510.10">
    <property type="entry name" value="Transferase(Phosphotransferase) domain 1"/>
    <property type="match status" value="1"/>
</dbReference>
<keyword evidence="7" id="KW-0067">ATP-binding</keyword>
<accession>A0A2K1XJJ0</accession>
<dbReference type="SUPFAM" id="SSF56112">
    <property type="entry name" value="Protein kinase-like (PK-like)"/>
    <property type="match status" value="1"/>
</dbReference>
<keyword evidence="4" id="KW-0808">Transferase</keyword>
<evidence type="ECO:0000256" key="9">
    <source>
        <dbReference type="ARBA" id="ARBA00048679"/>
    </source>
</evidence>
<keyword evidence="6" id="KW-0418">Kinase</keyword>
<dbReference type="STRING" id="3694.A0A2K1XJJ0"/>
<dbReference type="PANTHER" id="PTHR44329:SF277">
    <property type="entry name" value="SERINE_THREONINE-PROTEIN KINASE HT1-LIKE"/>
    <property type="match status" value="1"/>
</dbReference>
<dbReference type="InterPro" id="IPR008271">
    <property type="entry name" value="Ser/Thr_kinase_AS"/>
</dbReference>
<dbReference type="PRINTS" id="PR00109">
    <property type="entry name" value="TYRKINASE"/>
</dbReference>
<dbReference type="SMART" id="SM00220">
    <property type="entry name" value="S_TKc"/>
    <property type="match status" value="1"/>
</dbReference>
<dbReference type="PANTHER" id="PTHR44329">
    <property type="entry name" value="SERINE/THREONINE-PROTEIN KINASE TNNI3K-RELATED"/>
    <property type="match status" value="1"/>
</dbReference>
<dbReference type="InterPro" id="IPR051681">
    <property type="entry name" value="Ser/Thr_Kinases-Pseudokinases"/>
</dbReference>
<keyword evidence="3" id="KW-0723">Serine/threonine-protein kinase</keyword>
<comment type="catalytic activity">
    <reaction evidence="8">
        <text>L-threonyl-[protein] + ATP = O-phospho-L-threonyl-[protein] + ADP + H(+)</text>
        <dbReference type="Rhea" id="RHEA:46608"/>
        <dbReference type="Rhea" id="RHEA-COMP:11060"/>
        <dbReference type="Rhea" id="RHEA-COMP:11605"/>
        <dbReference type="ChEBI" id="CHEBI:15378"/>
        <dbReference type="ChEBI" id="CHEBI:30013"/>
        <dbReference type="ChEBI" id="CHEBI:30616"/>
        <dbReference type="ChEBI" id="CHEBI:61977"/>
        <dbReference type="ChEBI" id="CHEBI:456216"/>
        <dbReference type="EC" id="2.7.11.1"/>
    </reaction>
</comment>
<evidence type="ECO:0000313" key="11">
    <source>
        <dbReference type="Proteomes" id="UP000006729"/>
    </source>
</evidence>
<dbReference type="Proteomes" id="UP000006729">
    <property type="component" value="Chromosome 15"/>
</dbReference>
<dbReference type="EC" id="2.7.11.1" evidence="2"/>
<dbReference type="GO" id="GO:0004672">
    <property type="term" value="F:protein kinase activity"/>
    <property type="evidence" value="ECO:0000318"/>
    <property type="project" value="GO_Central"/>
</dbReference>
<evidence type="ECO:0000313" key="10">
    <source>
        <dbReference type="EMBL" id="PNT00946.2"/>
    </source>
</evidence>
<dbReference type="InterPro" id="IPR011009">
    <property type="entry name" value="Kinase-like_dom_sf"/>
</dbReference>
<dbReference type="EMBL" id="CM009304">
    <property type="protein sequence ID" value="PNT00946.2"/>
    <property type="molecule type" value="Genomic_DNA"/>
</dbReference>
<proteinExistence type="inferred from homology"/>
<evidence type="ECO:0000256" key="5">
    <source>
        <dbReference type="ARBA" id="ARBA00022741"/>
    </source>
</evidence>
<evidence type="ECO:0000256" key="3">
    <source>
        <dbReference type="ARBA" id="ARBA00022527"/>
    </source>
</evidence>
<dbReference type="AlphaFoldDB" id="A0A2K1XJJ0"/>
<reference evidence="10 11" key="1">
    <citation type="journal article" date="2006" name="Science">
        <title>The genome of black cottonwood, Populus trichocarpa (Torr. &amp; Gray).</title>
        <authorList>
            <person name="Tuskan G.A."/>
            <person name="Difazio S."/>
            <person name="Jansson S."/>
            <person name="Bohlmann J."/>
            <person name="Grigoriev I."/>
            <person name="Hellsten U."/>
            <person name="Putnam N."/>
            <person name="Ralph S."/>
            <person name="Rombauts S."/>
            <person name="Salamov A."/>
            <person name="Schein J."/>
            <person name="Sterck L."/>
            <person name="Aerts A."/>
            <person name="Bhalerao R.R."/>
            <person name="Bhalerao R.P."/>
            <person name="Blaudez D."/>
            <person name="Boerjan W."/>
            <person name="Brun A."/>
            <person name="Brunner A."/>
            <person name="Busov V."/>
            <person name="Campbell M."/>
            <person name="Carlson J."/>
            <person name="Chalot M."/>
            <person name="Chapman J."/>
            <person name="Chen G.L."/>
            <person name="Cooper D."/>
            <person name="Coutinho P.M."/>
            <person name="Couturier J."/>
            <person name="Covert S."/>
            <person name="Cronk Q."/>
            <person name="Cunningham R."/>
            <person name="Davis J."/>
            <person name="Degroeve S."/>
            <person name="Dejardin A."/>
            <person name="Depamphilis C."/>
            <person name="Detter J."/>
            <person name="Dirks B."/>
            <person name="Dubchak I."/>
            <person name="Duplessis S."/>
            <person name="Ehlting J."/>
            <person name="Ellis B."/>
            <person name="Gendler K."/>
            <person name="Goodstein D."/>
            <person name="Gribskov M."/>
            <person name="Grimwood J."/>
            <person name="Groover A."/>
            <person name="Gunter L."/>
            <person name="Hamberger B."/>
            <person name="Heinze B."/>
            <person name="Helariutta Y."/>
            <person name="Henrissat B."/>
            <person name="Holligan D."/>
            <person name="Holt R."/>
            <person name="Huang W."/>
            <person name="Islam-Faridi N."/>
            <person name="Jones S."/>
            <person name="Jones-Rhoades M."/>
            <person name="Jorgensen R."/>
            <person name="Joshi C."/>
            <person name="Kangasjarvi J."/>
            <person name="Karlsson J."/>
            <person name="Kelleher C."/>
            <person name="Kirkpatrick R."/>
            <person name="Kirst M."/>
            <person name="Kohler A."/>
            <person name="Kalluri U."/>
            <person name="Larimer F."/>
            <person name="Leebens-Mack J."/>
            <person name="Leple J.C."/>
            <person name="Locascio P."/>
            <person name="Lou Y."/>
            <person name="Lucas S."/>
            <person name="Martin F."/>
            <person name="Montanini B."/>
            <person name="Napoli C."/>
            <person name="Nelson D.R."/>
            <person name="Nelson C."/>
            <person name="Nieminen K."/>
            <person name="Nilsson O."/>
            <person name="Pereda V."/>
            <person name="Peter G."/>
            <person name="Philippe R."/>
            <person name="Pilate G."/>
            <person name="Poliakov A."/>
            <person name="Razumovskaya J."/>
            <person name="Richardson P."/>
            <person name="Rinaldi C."/>
            <person name="Ritland K."/>
            <person name="Rouze P."/>
            <person name="Ryaboy D."/>
            <person name="Schmutz J."/>
            <person name="Schrader J."/>
            <person name="Segerman B."/>
            <person name="Shin H."/>
            <person name="Siddiqui A."/>
            <person name="Sterky F."/>
            <person name="Terry A."/>
            <person name="Tsai C.J."/>
            <person name="Uberbacher E."/>
            <person name="Unneberg P."/>
            <person name="Vahala J."/>
            <person name="Wall K."/>
            <person name="Wessler S."/>
            <person name="Yang G."/>
            <person name="Yin T."/>
            <person name="Douglas C."/>
            <person name="Marra M."/>
            <person name="Sandberg G."/>
            <person name="Van de Peer Y."/>
            <person name="Rokhsar D."/>
        </authorList>
    </citation>
    <scope>NUCLEOTIDE SEQUENCE [LARGE SCALE GENOMIC DNA]</scope>
    <source>
        <strain evidence="11">cv. Nisqually</strain>
    </source>
</reference>
<evidence type="ECO:0000256" key="4">
    <source>
        <dbReference type="ARBA" id="ARBA00022679"/>
    </source>
</evidence>
<dbReference type="InParanoid" id="A0A2K1XJJ0"/>
<dbReference type="GO" id="GO:0005737">
    <property type="term" value="C:cytoplasm"/>
    <property type="evidence" value="ECO:0000318"/>
    <property type="project" value="GO_Central"/>
</dbReference>
<dbReference type="PROSITE" id="PS00108">
    <property type="entry name" value="PROTEIN_KINASE_ST"/>
    <property type="match status" value="1"/>
</dbReference>
<dbReference type="GO" id="GO:0007165">
    <property type="term" value="P:signal transduction"/>
    <property type="evidence" value="ECO:0000318"/>
    <property type="project" value="GO_Central"/>
</dbReference>
<sequence length="684" mass="75642">MIQNFDQTDRRILTFPAVHPCEAISPATLLNSLINLSQNICNYQSKLFATQRKNARQTIRQIGLLLLFFEETRDRRLALSDSVVLCFSELHLAFQKVQFLLEDCTREGAKLWILIKFQIVSTQFRALIRAIATALDVLPLSLIDVGGEVKELVELVGKQARNAKVEVDPEDEWALKQVFSILDHFEKGTEPDSSFMKRVLDHLEIRNWNDCNKEIKFLEEQIGFQCSDCKEREVPFLSSLLGLMSYCRGVIFETWNHRNNDKSDARHGIEAPTCINTEDFRCPISLELMTDPVTVSTGQTYDRSSIQRWLKAGNMTCPKTGERLTSTELVPNSTLRKLIQQFCTDVGICASNSGSQSRDIARTISPGSPAAAEEMKFLSRFLARRLVFGSREQKTKAAYEIRLLAKSNIFNRSCLIEAGTILPLINLLSSSCEHYAQEIAISALLKLSKHTCGKKEIIESGGLQPILAVLRRGLSLEAKQMAAATIFYLASVKAYRKLIGETPEVVPTLVELIKDGTTCGKKNGVVAIFGLLLHPGNHQRVLASGTIPLLMDILSSSDNDELIADSVAVLAAIAESVDGTLAILQTSALSTIPRILQSSPSRAAREYCVTVLLSLCKNGGAEAIAILAKDHSLMSSLYSLLTDGTPHGSSKARALIKTLHKFHETSSSGRIASVVPCERPVHVW</sequence>
<keyword evidence="11" id="KW-1185">Reference proteome</keyword>
<evidence type="ECO:0000256" key="8">
    <source>
        <dbReference type="ARBA" id="ARBA00047899"/>
    </source>
</evidence>
<dbReference type="Pfam" id="PF07714">
    <property type="entry name" value="PK_Tyr_Ser-Thr"/>
    <property type="match status" value="1"/>
</dbReference>
<comment type="catalytic activity">
    <reaction evidence="9">
        <text>L-seryl-[protein] + ATP = O-phospho-L-seryl-[protein] + ADP + H(+)</text>
        <dbReference type="Rhea" id="RHEA:17989"/>
        <dbReference type="Rhea" id="RHEA-COMP:9863"/>
        <dbReference type="Rhea" id="RHEA-COMP:11604"/>
        <dbReference type="ChEBI" id="CHEBI:15378"/>
        <dbReference type="ChEBI" id="CHEBI:29999"/>
        <dbReference type="ChEBI" id="CHEBI:30616"/>
        <dbReference type="ChEBI" id="CHEBI:83421"/>
        <dbReference type="ChEBI" id="CHEBI:456216"/>
        <dbReference type="EC" id="2.7.11.1"/>
    </reaction>
</comment>
<dbReference type="InterPro" id="IPR000719">
    <property type="entry name" value="Prot_kinase_dom"/>
</dbReference>
<evidence type="ECO:0000256" key="2">
    <source>
        <dbReference type="ARBA" id="ARBA00012513"/>
    </source>
</evidence>
<dbReference type="Gene3D" id="3.30.200.20">
    <property type="entry name" value="Phosphorylase Kinase, domain 1"/>
    <property type="match status" value="1"/>
</dbReference>
<dbReference type="PROSITE" id="PS50011">
    <property type="entry name" value="PROTEIN_KINASE_DOM"/>
    <property type="match status" value="1"/>
</dbReference>
<evidence type="ECO:0000256" key="6">
    <source>
        <dbReference type="ARBA" id="ARBA00022777"/>
    </source>
</evidence>
<protein>
    <recommendedName>
        <fullName evidence="2">non-specific serine/threonine protein kinase</fullName>
        <ecNumber evidence="2">2.7.11.1</ecNumber>
    </recommendedName>
</protein>
<dbReference type="CDD" id="cd13999">
    <property type="entry name" value="STKc_MAP3K-like"/>
    <property type="match status" value="1"/>
</dbReference>
<name>A0A2K1XJJ0_POPTR</name>
<dbReference type="FunFam" id="3.30.200.20:FF:000060">
    <property type="entry name" value="Serine/threonine-protein kinase isoform 1"/>
    <property type="match status" value="1"/>
</dbReference>
<evidence type="ECO:0000256" key="1">
    <source>
        <dbReference type="ARBA" id="ARBA00010507"/>
    </source>
</evidence>
<evidence type="ECO:0000256" key="7">
    <source>
        <dbReference type="ARBA" id="ARBA00022840"/>
    </source>
</evidence>
<gene>
    <name evidence="10" type="ORF">POPTR_015G074200v4</name>
</gene>
<comment type="caution">
    <text evidence="10">The sequence shown here is derived from an EMBL/GenBank/DDBJ whole genome shotgun (WGS) entry which is preliminary data.</text>
</comment>
<keyword evidence="5" id="KW-0547">Nucleotide-binding</keyword>